<organism evidence="7 8">
    <name type="scientific">Tieghemostelium lacteum</name>
    <name type="common">Slime mold</name>
    <name type="synonym">Dictyostelium lacteum</name>
    <dbReference type="NCBI Taxonomy" id="361077"/>
    <lineage>
        <taxon>Eukaryota</taxon>
        <taxon>Amoebozoa</taxon>
        <taxon>Evosea</taxon>
        <taxon>Eumycetozoa</taxon>
        <taxon>Dictyostelia</taxon>
        <taxon>Dictyosteliales</taxon>
        <taxon>Raperosteliaceae</taxon>
        <taxon>Tieghemostelium</taxon>
    </lineage>
</organism>
<gene>
    <name evidence="7" type="ORF">DLAC_09001</name>
</gene>
<keyword evidence="4" id="KW-0539">Nucleus</keyword>
<evidence type="ECO:0000256" key="5">
    <source>
        <dbReference type="ARBA" id="ARBA00093456"/>
    </source>
</evidence>
<dbReference type="SUPFAM" id="SSF48371">
    <property type="entry name" value="ARM repeat"/>
    <property type="match status" value="1"/>
</dbReference>
<dbReference type="Pfam" id="PF14631">
    <property type="entry name" value="FancD2"/>
    <property type="match status" value="3"/>
</dbReference>
<feature type="compositionally biased region" description="Basic and acidic residues" evidence="6">
    <location>
        <begin position="1618"/>
        <end position="1635"/>
    </location>
</feature>
<feature type="compositionally biased region" description="Polar residues" evidence="6">
    <location>
        <begin position="59"/>
        <end position="78"/>
    </location>
</feature>
<comment type="similarity">
    <text evidence="5">Belongs to the Fanconi anemia protein FANCD2 family.</text>
</comment>
<evidence type="ECO:0000256" key="3">
    <source>
        <dbReference type="ARBA" id="ARBA00022843"/>
    </source>
</evidence>
<dbReference type="PANTHER" id="PTHR32086">
    <property type="entry name" value="FANCONI ANEMIA GROUP D2 PROTEIN"/>
    <property type="match status" value="1"/>
</dbReference>
<feature type="compositionally biased region" description="Acidic residues" evidence="6">
    <location>
        <begin position="1383"/>
        <end position="1409"/>
    </location>
</feature>
<evidence type="ECO:0000256" key="2">
    <source>
        <dbReference type="ARBA" id="ARBA00022499"/>
    </source>
</evidence>
<evidence type="ECO:0000256" key="4">
    <source>
        <dbReference type="ARBA" id="ARBA00023242"/>
    </source>
</evidence>
<accession>A0A151Z945</accession>
<feature type="region of interest" description="Disordered" evidence="6">
    <location>
        <begin position="1379"/>
        <end position="1420"/>
    </location>
</feature>
<keyword evidence="3" id="KW-0832">Ubl conjugation</keyword>
<keyword evidence="2" id="KW-1017">Isopeptide bond</keyword>
<comment type="subcellular location">
    <subcellularLocation>
        <location evidence="1">Nucleus</location>
    </subcellularLocation>
</comment>
<feature type="compositionally biased region" description="Polar residues" evidence="6">
    <location>
        <begin position="103"/>
        <end position="145"/>
    </location>
</feature>
<evidence type="ECO:0000313" key="8">
    <source>
        <dbReference type="Proteomes" id="UP000076078"/>
    </source>
</evidence>
<dbReference type="OrthoDB" id="27031at2759"/>
<proteinExistence type="inferred from homology"/>
<dbReference type="GO" id="GO:0070182">
    <property type="term" value="F:DNA polymerase binding"/>
    <property type="evidence" value="ECO:0007669"/>
    <property type="project" value="TreeGrafter"/>
</dbReference>
<dbReference type="GO" id="GO:0031573">
    <property type="term" value="P:mitotic intra-S DNA damage checkpoint signaling"/>
    <property type="evidence" value="ECO:0007669"/>
    <property type="project" value="TreeGrafter"/>
</dbReference>
<dbReference type="InterPro" id="IPR016024">
    <property type="entry name" value="ARM-type_fold"/>
</dbReference>
<dbReference type="GO" id="GO:0005634">
    <property type="term" value="C:nucleus"/>
    <property type="evidence" value="ECO:0007669"/>
    <property type="project" value="UniProtKB-SubCell"/>
</dbReference>
<name>A0A151Z945_TIELA</name>
<keyword evidence="8" id="KW-1185">Reference proteome</keyword>
<dbReference type="STRING" id="361077.A0A151Z945"/>
<protein>
    <submittedName>
        <fullName evidence="7">Uncharacterized protein</fullName>
    </submittedName>
</protein>
<dbReference type="GO" id="GO:0000793">
    <property type="term" value="C:condensed chromosome"/>
    <property type="evidence" value="ECO:0007669"/>
    <property type="project" value="TreeGrafter"/>
</dbReference>
<evidence type="ECO:0000313" key="7">
    <source>
        <dbReference type="EMBL" id="KYQ90384.1"/>
    </source>
</evidence>
<feature type="compositionally biased region" description="Acidic residues" evidence="6">
    <location>
        <begin position="1658"/>
        <end position="1673"/>
    </location>
</feature>
<feature type="compositionally biased region" description="Low complexity" evidence="6">
    <location>
        <begin position="85"/>
        <end position="95"/>
    </location>
</feature>
<feature type="region of interest" description="Disordered" evidence="6">
    <location>
        <begin position="961"/>
        <end position="981"/>
    </location>
</feature>
<sequence length="1697" mass="194385">MDSDNDDYLNIRNKKSAIYASPSPMDDDHDTTGDYLNLSGDSGHGSKKNTPTPTTSSNHLSPSKGNHLSHTSHQPSSRTIRKSSDSNISSSGSTSNHLDKPKQPQQARALKSSSPPKYNDTQQQQPLSHQRTQVQTPSPVKSNLNVHIKKPIQIQANKDSQFYKTIVNECRFDLDSGSPIRVEDLTFARKHLSSLLSKHKNSANGNVFQKEFLSGLEEFIKVESNLEVSVQPVQLTDSNGNDIDGSSTLYLDSFLKILLSVQTIQYQVMEWVLEILPSFPETFIKNTFSQFRWVDLDTKNDDSLNSLAEKISEFLGLLDGVALKKDCVGFIPDIIGSSTNNNAFVQMLDRMWNEEPMMYVTILDVFSSLQLSPADQMAIREKAFQSLETCKLEDIPVTLTFLIHSITTKEQGVEFVRMARDKLNLQSKTLATSEETFDFLKKNAAHQQQQQHLQELKSSEELIVETLKSEFRFKKDLISIYLKEIIPLDSYEKHKILDIWMLIIFYSFHHNNSKDIELLFKKKILGGQFSKQLLFLSLSGHEVSLKQFFKDMVALCENFLRSSEPRVRTFGMAFYGYLFRLYPDEKLSNNQQILLDSLACHISSSNSNEIDCALEVLNALCDKAVDQMSNHTSMIKGLLEQIESLNEGQIRKLFQIYSKLLYKPVFGSGYKSYDLVENKDIFGELDIFTRKQITHPSPRYKKIGIISLCSRIGRMAAEYVNPQNQLVIDLPEKIFQSIQRDIETLKGNCASSPIATAYYLDELVNTHQHQPFHYRIASQLADLYANEIRAFLGNQLETTKTLWFNIDQEGAGDCCLIYPNVSEFGKNREKMVCLAPQFRLLQFFQRAAKKNSLEDIDSILVTPVEMFEKELLDDSFRLVKDRDNISLSLYYCINYIRELLNGYSTQAQTNIGMIPKLLLRLDNLIELDQLFEKALGQCISFTIPQGTFESDNRKRGFQLEIKKKSPSSTTSTKTSEGKKIVKKKSSASISMVPSGILNVHQEPKLKVIDLDLPHLKLVKPYLRPLDLSAIALLSQYQNGSNNIGFSQVTGELIRLKPEYLLYLLEDFYSKLTILTSHDKTPIGFSHSSNVPKQQLPYNFYDLIKDNGQIFPCFWVHIQRCIETLSKNHQTAMILLGQSKSQYQALKAAQKQENSNTNGSKSKKKSDDEDEMDSTDKSRGSTETMIKQIRSTYEKSIQKLNNLNRDQSILNHCLTIMFKCYEKVFVYGDDSDEHQAPLQRLLNDIAYIRKSYEKSQKPVKSSSGLTLIATELYHQLEMLIPDLIKTSHIQPCLSLLDSMSALCQNSWISNPLPKQPLSRIAKTFISTKWSDVQQKIPPPVILELMNIYLSNSPEPLETIKSTLDFYRKFIENFTKKKSKKGKYDEDDEEEEQEEEEVGDEQSNDDEDEEKEKDKEEERNGILEDTDECTFRMLTPMNQLAFYKSIFGNLVQYCDTVDFYHHDRKWVDRINLAIEIFLKLLNVAQVMKRPLYIVEAMKQGSKFTQLFTKHFLTQYEVLVKKGHTSGTNELLKLFQNCTRKLDELCGDAKLIKEKSITKLVPDVKKTIESFNMETRSILSSLGFSDAFRSRNVIQRRSVKKEMESEDEESEDEDEEEEEKESTSEYEKSENESHRSDQSEEEEFEHSEASEGSVESRSGESEPEGDDLQSDLDSDEQLINLTRSKTKLKKRKLPSDDDDE</sequence>
<dbReference type="FunCoup" id="A0A151Z945">
    <property type="interactions" value="130"/>
</dbReference>
<dbReference type="InterPro" id="IPR029448">
    <property type="entry name" value="FANCD2"/>
</dbReference>
<dbReference type="InParanoid" id="A0A151Z945"/>
<feature type="region of interest" description="Disordered" evidence="6">
    <location>
        <begin position="1145"/>
        <end position="1184"/>
    </location>
</feature>
<dbReference type="GO" id="GO:0036297">
    <property type="term" value="P:interstrand cross-link repair"/>
    <property type="evidence" value="ECO:0007669"/>
    <property type="project" value="TreeGrafter"/>
</dbReference>
<feature type="compositionally biased region" description="Acidic residues" evidence="6">
    <location>
        <begin position="1601"/>
        <end position="1617"/>
    </location>
</feature>
<dbReference type="GO" id="GO:1990918">
    <property type="term" value="P:double-strand break repair involved in meiotic recombination"/>
    <property type="evidence" value="ECO:0007669"/>
    <property type="project" value="TreeGrafter"/>
</dbReference>
<dbReference type="Proteomes" id="UP000076078">
    <property type="component" value="Unassembled WGS sequence"/>
</dbReference>
<evidence type="ECO:0000256" key="1">
    <source>
        <dbReference type="ARBA" id="ARBA00004123"/>
    </source>
</evidence>
<dbReference type="EMBL" id="LODT01000037">
    <property type="protein sequence ID" value="KYQ90384.1"/>
    <property type="molecule type" value="Genomic_DNA"/>
</dbReference>
<dbReference type="PANTHER" id="PTHR32086:SF0">
    <property type="entry name" value="FANCONI ANEMIA GROUP D2 PROTEIN"/>
    <property type="match status" value="1"/>
</dbReference>
<dbReference type="OMA" id="MCLSVET"/>
<evidence type="ECO:0000256" key="6">
    <source>
        <dbReference type="SAM" id="MobiDB-lite"/>
    </source>
</evidence>
<dbReference type="GO" id="GO:0007129">
    <property type="term" value="P:homologous chromosome pairing at meiosis"/>
    <property type="evidence" value="ECO:0007669"/>
    <property type="project" value="TreeGrafter"/>
</dbReference>
<feature type="region of interest" description="Disordered" evidence="6">
    <location>
        <begin position="1593"/>
        <end position="1697"/>
    </location>
</feature>
<feature type="compositionally biased region" description="Low complexity" evidence="6">
    <location>
        <begin position="48"/>
        <end position="58"/>
    </location>
</feature>
<reference evidence="7 8" key="1">
    <citation type="submission" date="2015-12" db="EMBL/GenBank/DDBJ databases">
        <title>Dictyostelia acquired genes for synthesis and detection of signals that induce cell-type specialization by lateral gene transfer from prokaryotes.</title>
        <authorList>
            <person name="Gloeckner G."/>
            <person name="Schaap P."/>
        </authorList>
    </citation>
    <scope>NUCLEOTIDE SEQUENCE [LARGE SCALE GENOMIC DNA]</scope>
    <source>
        <strain evidence="7 8">TK</strain>
    </source>
</reference>
<comment type="caution">
    <text evidence="7">The sequence shown here is derived from an EMBL/GenBank/DDBJ whole genome shotgun (WGS) entry which is preliminary data.</text>
</comment>
<feature type="region of interest" description="Disordered" evidence="6">
    <location>
        <begin position="15"/>
        <end position="146"/>
    </location>
</feature>
<feature type="compositionally biased region" description="Basic and acidic residues" evidence="6">
    <location>
        <begin position="1410"/>
        <end position="1420"/>
    </location>
</feature>